<accession>A0A2G9Y652</accession>
<dbReference type="Proteomes" id="UP000231025">
    <property type="component" value="Unassembled WGS sequence"/>
</dbReference>
<evidence type="ECO:0000259" key="1">
    <source>
        <dbReference type="Pfam" id="PF01243"/>
    </source>
</evidence>
<dbReference type="InterPro" id="IPR012349">
    <property type="entry name" value="Split_barrel_FMN-bd"/>
</dbReference>
<comment type="caution">
    <text evidence="2">The sequence shown here is derived from an EMBL/GenBank/DDBJ whole genome shotgun (WGS) entry which is preliminary data.</text>
</comment>
<dbReference type="Pfam" id="PF01243">
    <property type="entry name" value="PNPOx_N"/>
    <property type="match status" value="1"/>
</dbReference>
<dbReference type="InterPro" id="IPR011576">
    <property type="entry name" value="Pyridox_Oxase_N"/>
</dbReference>
<dbReference type="AlphaFoldDB" id="A0A2G9Y652"/>
<name>A0A2G9Y652_9BACT</name>
<reference evidence="2 3" key="1">
    <citation type="submission" date="2017-09" db="EMBL/GenBank/DDBJ databases">
        <title>Depth-based differentiation of microbial function through sediment-hosted aquifers and enrichment of novel symbionts in the deep terrestrial subsurface.</title>
        <authorList>
            <person name="Probst A.J."/>
            <person name="Ladd B."/>
            <person name="Jarett J.K."/>
            <person name="Geller-Mcgrath D.E."/>
            <person name="Sieber C.M."/>
            <person name="Emerson J.B."/>
            <person name="Anantharaman K."/>
            <person name="Thomas B.C."/>
            <person name="Malmstrom R."/>
            <person name="Stieglmeier M."/>
            <person name="Klingl A."/>
            <person name="Woyke T."/>
            <person name="Ryan C.M."/>
            <person name="Banfield J.F."/>
        </authorList>
    </citation>
    <scope>NUCLEOTIDE SEQUENCE [LARGE SCALE GENOMIC DNA]</scope>
    <source>
        <strain evidence="2">CG23_combo_of_CG06-09_8_20_14_all_35_49</strain>
    </source>
</reference>
<evidence type="ECO:0000313" key="2">
    <source>
        <dbReference type="EMBL" id="PIP14719.1"/>
    </source>
</evidence>
<gene>
    <name evidence="2" type="ORF">COX47_03790</name>
</gene>
<dbReference type="SUPFAM" id="SSF50475">
    <property type="entry name" value="FMN-binding split barrel"/>
    <property type="match status" value="1"/>
</dbReference>
<evidence type="ECO:0000313" key="3">
    <source>
        <dbReference type="Proteomes" id="UP000231025"/>
    </source>
</evidence>
<feature type="domain" description="Pyridoxamine 5'-phosphate oxidase N-terminal" evidence="1">
    <location>
        <begin position="26"/>
        <end position="110"/>
    </location>
</feature>
<proteinExistence type="predicted"/>
<dbReference type="Gene3D" id="2.30.110.10">
    <property type="entry name" value="Electron Transport, Fmn-binding Protein, Chain A"/>
    <property type="match status" value="1"/>
</dbReference>
<protein>
    <recommendedName>
        <fullName evidence="1">Pyridoxamine 5'-phosphate oxidase N-terminal domain-containing protein</fullName>
    </recommendedName>
</protein>
<organism evidence="2 3">
    <name type="scientific">Candidatus Roizmanbacteria bacterium CG23_combo_of_CG06-09_8_20_14_all_35_49</name>
    <dbReference type="NCBI Taxonomy" id="1974863"/>
    <lineage>
        <taxon>Bacteria</taxon>
        <taxon>Candidatus Roizmaniibacteriota</taxon>
    </lineage>
</organism>
<dbReference type="EMBL" id="PCRE01000051">
    <property type="protein sequence ID" value="PIP14719.1"/>
    <property type="molecule type" value="Genomic_DNA"/>
</dbReference>
<sequence>MAAICLNLAKVLSKISMNKNLVLTKKDVFDFLTSQNLMTLATYGNHPWIASVFYSFDKDLNLYFLSNPATIHGRQMKKNKMVTAAIFDSHQKPSDVKRGLQIYGYVEKVSGINKIRHAIRLWKDFLNVNRPDISLENMKKGLYKGRMYRLTPKKIKLFDQEKFKVPDGEEPVLKLLKKPALTF</sequence>